<evidence type="ECO:0000313" key="4">
    <source>
        <dbReference type="EMBL" id="VDK44583.1"/>
    </source>
</evidence>
<feature type="region of interest" description="Disordered" evidence="2">
    <location>
        <begin position="1"/>
        <end position="92"/>
    </location>
</feature>
<name>A0A0R3WFK6_TAEAS</name>
<dbReference type="InterPro" id="IPR000164">
    <property type="entry name" value="Histone_H3/CENP-A"/>
</dbReference>
<proteinExistence type="inferred from homology"/>
<feature type="domain" description="Core Histone H2A/H2B/H3" evidence="3">
    <location>
        <begin position="104"/>
        <end position="186"/>
    </location>
</feature>
<feature type="compositionally biased region" description="Low complexity" evidence="2">
    <location>
        <begin position="66"/>
        <end position="87"/>
    </location>
</feature>
<keyword evidence="5" id="KW-1185">Reference proteome</keyword>
<reference evidence="4 5" key="2">
    <citation type="submission" date="2018-11" db="EMBL/GenBank/DDBJ databases">
        <authorList>
            <consortium name="Pathogen Informatics"/>
        </authorList>
    </citation>
    <scope>NUCLEOTIDE SEQUENCE [LARGE SCALE GENOMIC DNA]</scope>
</reference>
<reference evidence="6" key="1">
    <citation type="submission" date="2017-02" db="UniProtKB">
        <authorList>
            <consortium name="WormBaseParasite"/>
        </authorList>
    </citation>
    <scope>IDENTIFICATION</scope>
</reference>
<dbReference type="Gene3D" id="1.10.20.10">
    <property type="entry name" value="Histone, subunit A"/>
    <property type="match status" value="1"/>
</dbReference>
<dbReference type="EMBL" id="UYRS01019316">
    <property type="protein sequence ID" value="VDK44583.1"/>
    <property type="molecule type" value="Genomic_DNA"/>
</dbReference>
<evidence type="ECO:0000313" key="6">
    <source>
        <dbReference type="WBParaSite" id="TASK_0000964901-mRNA-1"/>
    </source>
</evidence>
<dbReference type="InterPro" id="IPR007125">
    <property type="entry name" value="H2A/H2B/H3"/>
</dbReference>
<dbReference type="AlphaFoldDB" id="A0A0R3WFK6"/>
<dbReference type="WBParaSite" id="TASK_0000964901-mRNA-1">
    <property type="protein sequence ID" value="TASK_0000964901-mRNA-1"/>
    <property type="gene ID" value="TASK_0000964901"/>
</dbReference>
<evidence type="ECO:0000256" key="2">
    <source>
        <dbReference type="SAM" id="MobiDB-lite"/>
    </source>
</evidence>
<evidence type="ECO:0000313" key="5">
    <source>
        <dbReference type="Proteomes" id="UP000282613"/>
    </source>
</evidence>
<protein>
    <submittedName>
        <fullName evidence="6">Histone domain-containing protein</fullName>
    </submittedName>
</protein>
<dbReference type="Pfam" id="PF00125">
    <property type="entry name" value="Histone"/>
    <property type="match status" value="1"/>
</dbReference>
<dbReference type="GO" id="GO:0030527">
    <property type="term" value="F:structural constituent of chromatin"/>
    <property type="evidence" value="ECO:0007669"/>
    <property type="project" value="InterPro"/>
</dbReference>
<dbReference type="PANTHER" id="PTHR45810">
    <property type="entry name" value="HISTONE H3.2"/>
    <property type="match status" value="1"/>
</dbReference>
<organism evidence="6">
    <name type="scientific">Taenia asiatica</name>
    <name type="common">Asian tapeworm</name>
    <dbReference type="NCBI Taxonomy" id="60517"/>
    <lineage>
        <taxon>Eukaryota</taxon>
        <taxon>Metazoa</taxon>
        <taxon>Spiralia</taxon>
        <taxon>Lophotrochozoa</taxon>
        <taxon>Platyhelminthes</taxon>
        <taxon>Cestoda</taxon>
        <taxon>Eucestoda</taxon>
        <taxon>Cyclophyllidea</taxon>
        <taxon>Taeniidae</taxon>
        <taxon>Taenia</taxon>
    </lineage>
</organism>
<dbReference type="OrthoDB" id="6267586at2759"/>
<evidence type="ECO:0000259" key="3">
    <source>
        <dbReference type="Pfam" id="PF00125"/>
    </source>
</evidence>
<accession>A0A0R3WFK6</accession>
<dbReference type="GO" id="GO:0000786">
    <property type="term" value="C:nucleosome"/>
    <property type="evidence" value="ECO:0007669"/>
    <property type="project" value="InterPro"/>
</dbReference>
<dbReference type="GO" id="GO:0046982">
    <property type="term" value="F:protein heterodimerization activity"/>
    <property type="evidence" value="ECO:0007669"/>
    <property type="project" value="InterPro"/>
</dbReference>
<comment type="similarity">
    <text evidence="1">Belongs to the histone H3 family.</text>
</comment>
<dbReference type="Proteomes" id="UP000282613">
    <property type="component" value="Unassembled WGS sequence"/>
</dbReference>
<dbReference type="STRING" id="60517.A0A0R3WFK6"/>
<dbReference type="SUPFAM" id="SSF47113">
    <property type="entry name" value="Histone-fold"/>
    <property type="match status" value="1"/>
</dbReference>
<sequence length="306" mass="34921">MDVGKGRFLPAATSTPTNPPTVPRSDLNISNGSARSRRKRERLPQHRNETGTEVLFAAARAPSTGSRNVRATNVSNVNSNNNAGNKSNVKRKRRRNVARLIAAEIRRLQRTTDPLIRHVLRIFSRASFARVVRSMAQRMDFENALEFRWQAVALDCLQEAAEAFIVDFFSFAARAAAHAHRYRVVSEEGYCEYCHVAAFHLGCCHLYPGDYYCYFMSRLYRRQDCQRWLRDGWCQCRAHTLPIVYVATNPNNTDNNLHWTIEILRQEQPAISFQPPHLPFGFYSLGAYSLPSFHPPSLNVAMHPAL</sequence>
<dbReference type="GO" id="GO:0003677">
    <property type="term" value="F:DNA binding"/>
    <property type="evidence" value="ECO:0007669"/>
    <property type="project" value="InterPro"/>
</dbReference>
<dbReference type="InterPro" id="IPR009072">
    <property type="entry name" value="Histone-fold"/>
</dbReference>
<dbReference type="SMART" id="SM00428">
    <property type="entry name" value="H3"/>
    <property type="match status" value="1"/>
</dbReference>
<evidence type="ECO:0000256" key="1">
    <source>
        <dbReference type="ARBA" id="ARBA00010343"/>
    </source>
</evidence>
<gene>
    <name evidence="4" type="ORF">TASK_LOCUS9650</name>
</gene>